<feature type="region of interest" description="Disordered" evidence="4">
    <location>
        <begin position="137"/>
        <end position="157"/>
    </location>
</feature>
<dbReference type="PROSITE" id="PS50118">
    <property type="entry name" value="HMG_BOX_2"/>
    <property type="match status" value="1"/>
</dbReference>
<protein>
    <recommendedName>
        <fullName evidence="5">HMG box domain-containing protein</fullName>
    </recommendedName>
</protein>
<feature type="DNA-binding region" description="HMG box" evidence="3">
    <location>
        <begin position="206"/>
        <end position="274"/>
    </location>
</feature>
<feature type="domain" description="HMG box" evidence="5">
    <location>
        <begin position="206"/>
        <end position="274"/>
    </location>
</feature>
<keyword evidence="7" id="KW-1185">Reference proteome</keyword>
<dbReference type="Gene3D" id="1.10.30.10">
    <property type="entry name" value="High mobility group box domain"/>
    <property type="match status" value="1"/>
</dbReference>
<comment type="caution">
    <text evidence="6">The sequence shown here is derived from an EMBL/GenBank/DDBJ whole genome shotgun (WGS) entry which is preliminary data.</text>
</comment>
<dbReference type="Proteomes" id="UP001320420">
    <property type="component" value="Unassembled WGS sequence"/>
</dbReference>
<feature type="region of interest" description="Disordered" evidence="4">
    <location>
        <begin position="176"/>
        <end position="205"/>
    </location>
</feature>
<dbReference type="PANTHER" id="PTHR10270">
    <property type="entry name" value="SOX TRANSCRIPTION FACTOR"/>
    <property type="match status" value="1"/>
</dbReference>
<keyword evidence="1 3" id="KW-0238">DNA-binding</keyword>
<evidence type="ECO:0000259" key="5">
    <source>
        <dbReference type="PROSITE" id="PS50118"/>
    </source>
</evidence>
<gene>
    <name evidence="6" type="ORF">SLS62_010982</name>
</gene>
<dbReference type="InterPro" id="IPR036910">
    <property type="entry name" value="HMG_box_dom_sf"/>
</dbReference>
<dbReference type="InterPro" id="IPR009071">
    <property type="entry name" value="HMG_box_dom"/>
</dbReference>
<keyword evidence="2" id="KW-0804">Transcription</keyword>
<name>A0AAN9U6V4_9PEZI</name>
<dbReference type="GO" id="GO:0001228">
    <property type="term" value="F:DNA-binding transcription activator activity, RNA polymerase II-specific"/>
    <property type="evidence" value="ECO:0007669"/>
    <property type="project" value="TreeGrafter"/>
</dbReference>
<dbReference type="SUPFAM" id="SSF47095">
    <property type="entry name" value="HMG-box"/>
    <property type="match status" value="1"/>
</dbReference>
<dbReference type="GO" id="GO:0030154">
    <property type="term" value="P:cell differentiation"/>
    <property type="evidence" value="ECO:0007669"/>
    <property type="project" value="TreeGrafter"/>
</dbReference>
<keyword evidence="3" id="KW-0539">Nucleus</keyword>
<dbReference type="PANTHER" id="PTHR10270:SF161">
    <property type="entry name" value="SEX-DETERMINING REGION Y PROTEIN"/>
    <property type="match status" value="1"/>
</dbReference>
<evidence type="ECO:0000313" key="7">
    <source>
        <dbReference type="Proteomes" id="UP001320420"/>
    </source>
</evidence>
<proteinExistence type="predicted"/>
<dbReference type="GO" id="GO:0000978">
    <property type="term" value="F:RNA polymerase II cis-regulatory region sequence-specific DNA binding"/>
    <property type="evidence" value="ECO:0007669"/>
    <property type="project" value="TreeGrafter"/>
</dbReference>
<accession>A0AAN9U6V4</accession>
<reference evidence="6 7" key="1">
    <citation type="submission" date="2024-02" db="EMBL/GenBank/DDBJ databases">
        <title>De novo assembly and annotation of 12 fungi associated with fruit tree decline syndrome in Ontario, Canada.</title>
        <authorList>
            <person name="Sulman M."/>
            <person name="Ellouze W."/>
            <person name="Ilyukhin E."/>
        </authorList>
    </citation>
    <scope>NUCLEOTIDE SEQUENCE [LARGE SCALE GENOMIC DNA]</scope>
    <source>
        <strain evidence="6 7">M11/M66-122</strain>
    </source>
</reference>
<dbReference type="Pfam" id="PF00505">
    <property type="entry name" value="HMG_box"/>
    <property type="match status" value="1"/>
</dbReference>
<sequence length="290" mass="33426">MSSEQSFDLGDFQPAKTNNILTTWDDLRVQVSQFNSIISIPANQYQHWTAEDKKIVQSLMKQTTGKDNVTYAHDMGFPDRVYLGSFTDFQNLSVAFVIIPTDAIPGEKLSDLKLPNSLHHAPELDFSHEGNMNMYQEHHREPRSGLEPRNEMAPHMGNTHAERANNFITHQPFANENEANGKEKKPPTKVNGGQKAPRTKAPKSGVTRPLNCWMLFLRHIRVEILEDHPGMKAQDVIALARKIWKGYSEQQKYPFKEMAKREAWLHKIRNPDYVYNPRKPSEIKRRAKKQ</sequence>
<evidence type="ECO:0000256" key="2">
    <source>
        <dbReference type="ARBA" id="ARBA00023163"/>
    </source>
</evidence>
<organism evidence="6 7">
    <name type="scientific">Diatrype stigma</name>
    <dbReference type="NCBI Taxonomy" id="117547"/>
    <lineage>
        <taxon>Eukaryota</taxon>
        <taxon>Fungi</taxon>
        <taxon>Dikarya</taxon>
        <taxon>Ascomycota</taxon>
        <taxon>Pezizomycotina</taxon>
        <taxon>Sordariomycetes</taxon>
        <taxon>Xylariomycetidae</taxon>
        <taxon>Xylariales</taxon>
        <taxon>Diatrypaceae</taxon>
        <taxon>Diatrype</taxon>
    </lineage>
</organism>
<evidence type="ECO:0000313" key="6">
    <source>
        <dbReference type="EMBL" id="KAK7740838.1"/>
    </source>
</evidence>
<dbReference type="InterPro" id="IPR050140">
    <property type="entry name" value="SRY-related_HMG-box_TF-like"/>
</dbReference>
<dbReference type="CDD" id="cd01389">
    <property type="entry name" value="HMG-box_ROX1-like"/>
    <property type="match status" value="1"/>
</dbReference>
<feature type="compositionally biased region" description="Basic and acidic residues" evidence="4">
    <location>
        <begin position="137"/>
        <end position="152"/>
    </location>
</feature>
<evidence type="ECO:0000256" key="4">
    <source>
        <dbReference type="SAM" id="MobiDB-lite"/>
    </source>
</evidence>
<dbReference type="GO" id="GO:0005634">
    <property type="term" value="C:nucleus"/>
    <property type="evidence" value="ECO:0007669"/>
    <property type="project" value="UniProtKB-UniRule"/>
</dbReference>
<dbReference type="EMBL" id="JAKJXP020000161">
    <property type="protein sequence ID" value="KAK7740838.1"/>
    <property type="molecule type" value="Genomic_DNA"/>
</dbReference>
<dbReference type="SMART" id="SM00398">
    <property type="entry name" value="HMG"/>
    <property type="match status" value="1"/>
</dbReference>
<evidence type="ECO:0000256" key="1">
    <source>
        <dbReference type="ARBA" id="ARBA00023125"/>
    </source>
</evidence>
<evidence type="ECO:0000256" key="3">
    <source>
        <dbReference type="PROSITE-ProRule" id="PRU00267"/>
    </source>
</evidence>
<dbReference type="AlphaFoldDB" id="A0AAN9U6V4"/>